<dbReference type="EMBL" id="CP031194">
    <property type="protein sequence ID" value="AXG80765.1"/>
    <property type="molecule type" value="Genomic_DNA"/>
</dbReference>
<dbReference type="AlphaFoldDB" id="A0A345HVP1"/>
<dbReference type="RefSeq" id="WP_114662866.1">
    <property type="nucleotide sequence ID" value="NZ_CP031194.1"/>
</dbReference>
<sequence>MTPASNPASDGLLPVSSELANRARDFRLRMAVIDRETEVALDMTRDRYGRTVHADAAAAAQARRGEAAVKAYAAYLAPHTDALLSAARRALGELPPARHLDGWRAVLDALGDSAAEIRRILDRPAVPGSAAERAQHAALWPYVTAWADCSLIFGNLADQSAGQHHKAPLTEEEQQMWTELAQAAQKRGELELTESWYAADGRPITLARLVEDDSMLVALRGDTDAPGWQVIGHYAHEYEAGQALPTPVPAGVLRADVSGFNRPEPAPEVSLQELVRDVVEAQHAGDAANALLSATQRGYGAGPMVRLQELLETSSQFANALETVQGRRIAARLSVLGRQIEFLTREVEEAAEDLGATVAVLPPHRTPELHVRPRPAVDTSPPAPPPRAGVPARHR</sequence>
<dbReference type="KEGG" id="spad:DVK44_27280"/>
<gene>
    <name evidence="2" type="ORF">DVK44_27280</name>
</gene>
<accession>A0A345HVP1</accession>
<proteinExistence type="predicted"/>
<evidence type="ECO:0000313" key="3">
    <source>
        <dbReference type="Proteomes" id="UP000253868"/>
    </source>
</evidence>
<reference evidence="3" key="1">
    <citation type="submission" date="2018-07" db="EMBL/GenBank/DDBJ databases">
        <authorList>
            <person name="Zhao J."/>
        </authorList>
    </citation>
    <scope>NUCLEOTIDE SEQUENCE [LARGE SCALE GENOMIC DNA]</scope>
    <source>
        <strain evidence="3">GSSD-12</strain>
    </source>
</reference>
<protein>
    <submittedName>
        <fullName evidence="2">Uncharacterized protein</fullName>
    </submittedName>
</protein>
<keyword evidence="3" id="KW-1185">Reference proteome</keyword>
<feature type="region of interest" description="Disordered" evidence="1">
    <location>
        <begin position="361"/>
        <end position="395"/>
    </location>
</feature>
<evidence type="ECO:0000256" key="1">
    <source>
        <dbReference type="SAM" id="MobiDB-lite"/>
    </source>
</evidence>
<organism evidence="2 3">
    <name type="scientific">Streptomyces paludis</name>
    <dbReference type="NCBI Taxonomy" id="2282738"/>
    <lineage>
        <taxon>Bacteria</taxon>
        <taxon>Bacillati</taxon>
        <taxon>Actinomycetota</taxon>
        <taxon>Actinomycetes</taxon>
        <taxon>Kitasatosporales</taxon>
        <taxon>Streptomycetaceae</taxon>
        <taxon>Streptomyces</taxon>
    </lineage>
</organism>
<name>A0A345HVP1_9ACTN</name>
<dbReference type="OrthoDB" id="4304146at2"/>
<dbReference type="Proteomes" id="UP000253868">
    <property type="component" value="Chromosome"/>
</dbReference>
<evidence type="ECO:0000313" key="2">
    <source>
        <dbReference type="EMBL" id="AXG80765.1"/>
    </source>
</evidence>